<proteinExistence type="predicted"/>
<evidence type="ECO:0000313" key="2">
    <source>
        <dbReference type="Proteomes" id="UP000233551"/>
    </source>
</evidence>
<comment type="caution">
    <text evidence="1">The sequence shown here is derived from an EMBL/GenBank/DDBJ whole genome shotgun (WGS) entry which is preliminary data.</text>
</comment>
<keyword evidence="2" id="KW-1185">Reference proteome</keyword>
<gene>
    <name evidence="1" type="ORF">CRG98_004819</name>
</gene>
<evidence type="ECO:0000313" key="1">
    <source>
        <dbReference type="EMBL" id="PKI74801.1"/>
    </source>
</evidence>
<dbReference type="AlphaFoldDB" id="A0A2I0L272"/>
<protein>
    <submittedName>
        <fullName evidence="1">Uncharacterized protein</fullName>
    </submittedName>
</protein>
<dbReference type="EMBL" id="PGOL01000193">
    <property type="protein sequence ID" value="PKI74801.1"/>
    <property type="molecule type" value="Genomic_DNA"/>
</dbReference>
<reference evidence="1 2" key="1">
    <citation type="submission" date="2017-11" db="EMBL/GenBank/DDBJ databases">
        <title>De-novo sequencing of pomegranate (Punica granatum L.) genome.</title>
        <authorList>
            <person name="Akparov Z."/>
            <person name="Amiraslanov A."/>
            <person name="Hajiyeva S."/>
            <person name="Abbasov M."/>
            <person name="Kaur K."/>
            <person name="Hamwieh A."/>
            <person name="Solovyev V."/>
            <person name="Salamov A."/>
            <person name="Braich B."/>
            <person name="Kosarev P."/>
            <person name="Mahmoud A."/>
            <person name="Hajiyev E."/>
            <person name="Babayeva S."/>
            <person name="Izzatullayeva V."/>
            <person name="Mammadov A."/>
            <person name="Mammadov A."/>
            <person name="Sharifova S."/>
            <person name="Ojaghi J."/>
            <person name="Eynullazada K."/>
            <person name="Bayramov B."/>
            <person name="Abdulazimova A."/>
            <person name="Shahmuradov I."/>
        </authorList>
    </citation>
    <scope>NUCLEOTIDE SEQUENCE [LARGE SCALE GENOMIC DNA]</scope>
    <source>
        <strain evidence="2">cv. AG2017</strain>
        <tissue evidence="1">Leaf</tissue>
    </source>
</reference>
<name>A0A2I0L272_PUNGR</name>
<organism evidence="1 2">
    <name type="scientific">Punica granatum</name>
    <name type="common">Pomegranate</name>
    <dbReference type="NCBI Taxonomy" id="22663"/>
    <lineage>
        <taxon>Eukaryota</taxon>
        <taxon>Viridiplantae</taxon>
        <taxon>Streptophyta</taxon>
        <taxon>Embryophyta</taxon>
        <taxon>Tracheophyta</taxon>
        <taxon>Spermatophyta</taxon>
        <taxon>Magnoliopsida</taxon>
        <taxon>eudicotyledons</taxon>
        <taxon>Gunneridae</taxon>
        <taxon>Pentapetalae</taxon>
        <taxon>rosids</taxon>
        <taxon>malvids</taxon>
        <taxon>Myrtales</taxon>
        <taxon>Lythraceae</taxon>
        <taxon>Punica</taxon>
    </lineage>
</organism>
<accession>A0A2I0L272</accession>
<sequence>MTRFGHIWREDQTSVDRQSDIEQVLSAWRTAVTEQPYFPEHPTQDENDFQAMEEYILRFYRWSSSAHEDFTCSPGPEGSTPYGAPSTSSMVVQTARCLYLSMARCAVTRGRSSQPPTLHDRKFLIRRQPEYRTTTIGTINVSHPAHWDFNTELPPSLYKYRKQLFQETEYGTAQTPRKSLAWSYLRPENGSHPPFVVVAD</sequence>
<dbReference type="Proteomes" id="UP000233551">
    <property type="component" value="Unassembled WGS sequence"/>
</dbReference>